<gene>
    <name evidence="1" type="ORF">SDC9_119524</name>
</gene>
<dbReference type="AlphaFoldDB" id="A0A645C5A5"/>
<protein>
    <submittedName>
        <fullName evidence="1">Uncharacterized protein</fullName>
    </submittedName>
</protein>
<sequence>MRAHGAHEQRVAVRRSACGHGAANVAARARAVVHHHGLTELLRQILRDHARQNVGGAARRERHDDGDRLAGIVVVG</sequence>
<accession>A0A645C5A5</accession>
<comment type="caution">
    <text evidence="1">The sequence shown here is derived from an EMBL/GenBank/DDBJ whole genome shotgun (WGS) entry which is preliminary data.</text>
</comment>
<evidence type="ECO:0000313" key="1">
    <source>
        <dbReference type="EMBL" id="MPM72548.1"/>
    </source>
</evidence>
<reference evidence="1" key="1">
    <citation type="submission" date="2019-08" db="EMBL/GenBank/DDBJ databases">
        <authorList>
            <person name="Kucharzyk K."/>
            <person name="Murdoch R.W."/>
            <person name="Higgins S."/>
            <person name="Loffler F."/>
        </authorList>
    </citation>
    <scope>NUCLEOTIDE SEQUENCE</scope>
</reference>
<dbReference type="EMBL" id="VSSQ01024807">
    <property type="protein sequence ID" value="MPM72548.1"/>
    <property type="molecule type" value="Genomic_DNA"/>
</dbReference>
<name>A0A645C5A5_9ZZZZ</name>
<proteinExistence type="predicted"/>
<organism evidence="1">
    <name type="scientific">bioreactor metagenome</name>
    <dbReference type="NCBI Taxonomy" id="1076179"/>
    <lineage>
        <taxon>unclassified sequences</taxon>
        <taxon>metagenomes</taxon>
        <taxon>ecological metagenomes</taxon>
    </lineage>
</organism>